<proteinExistence type="predicted"/>
<dbReference type="EMBL" id="AP023359">
    <property type="protein sequence ID" value="BCJ63084.1"/>
    <property type="molecule type" value="Genomic_DNA"/>
</dbReference>
<keyword evidence="1" id="KW-0472">Membrane</keyword>
<evidence type="ECO:0000313" key="2">
    <source>
        <dbReference type="EMBL" id="BCJ63084.1"/>
    </source>
</evidence>
<feature type="transmembrane region" description="Helical" evidence="1">
    <location>
        <begin position="146"/>
        <end position="167"/>
    </location>
</feature>
<dbReference type="Proteomes" id="UP000680866">
    <property type="component" value="Chromosome"/>
</dbReference>
<feature type="transmembrane region" description="Helical" evidence="1">
    <location>
        <begin position="39"/>
        <end position="65"/>
    </location>
</feature>
<reference evidence="2" key="1">
    <citation type="submission" date="2020-08" db="EMBL/GenBank/DDBJ databases">
        <title>Whole genome shotgun sequence of Polymorphospora rubra NBRC 101157.</title>
        <authorList>
            <person name="Komaki H."/>
            <person name="Tamura T."/>
        </authorList>
    </citation>
    <scope>NUCLEOTIDE SEQUENCE</scope>
    <source>
        <strain evidence="2">NBRC 101157</strain>
    </source>
</reference>
<evidence type="ECO:0000313" key="3">
    <source>
        <dbReference type="Proteomes" id="UP000680866"/>
    </source>
</evidence>
<keyword evidence="3" id="KW-1185">Reference proteome</keyword>
<feature type="transmembrane region" description="Helical" evidence="1">
    <location>
        <begin position="117"/>
        <end position="140"/>
    </location>
</feature>
<organism evidence="2 3">
    <name type="scientific">Polymorphospora rubra</name>
    <dbReference type="NCBI Taxonomy" id="338584"/>
    <lineage>
        <taxon>Bacteria</taxon>
        <taxon>Bacillati</taxon>
        <taxon>Actinomycetota</taxon>
        <taxon>Actinomycetes</taxon>
        <taxon>Micromonosporales</taxon>
        <taxon>Micromonosporaceae</taxon>
        <taxon>Polymorphospora</taxon>
    </lineage>
</organism>
<evidence type="ECO:0000256" key="1">
    <source>
        <dbReference type="SAM" id="Phobius"/>
    </source>
</evidence>
<keyword evidence="1" id="KW-1133">Transmembrane helix</keyword>
<protein>
    <submittedName>
        <fullName evidence="2">Uncharacterized protein</fullName>
    </submittedName>
</protein>
<dbReference type="KEGG" id="pry:Prubr_01050"/>
<keyword evidence="1" id="KW-0812">Transmembrane</keyword>
<gene>
    <name evidence="2" type="ORF">Prubr_01050</name>
</gene>
<accession>A0A810MQW0</accession>
<name>A0A810MQW0_9ACTN</name>
<dbReference type="RefSeq" id="WP_212820533.1">
    <property type="nucleotide sequence ID" value="NZ_AP023359.1"/>
</dbReference>
<dbReference type="AlphaFoldDB" id="A0A810MQW0"/>
<feature type="transmembrane region" description="Helical" evidence="1">
    <location>
        <begin position="77"/>
        <end position="97"/>
    </location>
</feature>
<sequence>MSRPTPETRSAGKLVWASDEVIARIEEQVQPQPGLAKRVALAATTAFVFTWPPAFVVFTAATIAAPSLTNGASIGTTAFWALLFAVLTAATAMVTTLRRRADKPDVVDTAPSTRATVLRIAVHALVTGGCAGLVLVWQGLSAGQVASLAGALIVVLHLLPMIVARLLHRLRRRRQVGGSEPTP</sequence>